<feature type="transmembrane region" description="Helical" evidence="7">
    <location>
        <begin position="40"/>
        <end position="60"/>
    </location>
</feature>
<evidence type="ECO:0000256" key="6">
    <source>
        <dbReference type="SAM" id="MobiDB-lite"/>
    </source>
</evidence>
<name>L7VVA2_9BACT</name>
<feature type="region of interest" description="Disordered" evidence="6">
    <location>
        <begin position="1"/>
        <end position="30"/>
    </location>
</feature>
<protein>
    <submittedName>
        <fullName evidence="8">Conjugative transfer protein TrbI</fullName>
    </submittedName>
</protein>
<evidence type="ECO:0000313" key="8">
    <source>
        <dbReference type="EMBL" id="AGC71246.1"/>
    </source>
</evidence>
<dbReference type="InterPro" id="IPR042217">
    <property type="entry name" value="T4SS_VirB10/TrbI"/>
</dbReference>
<comment type="subcellular location">
    <subcellularLocation>
        <location evidence="1">Membrane</location>
        <topology evidence="1">Single-pass membrane protein</topology>
    </subcellularLocation>
</comment>
<feature type="compositionally biased region" description="Polar residues" evidence="6">
    <location>
        <begin position="151"/>
        <end position="171"/>
    </location>
</feature>
<dbReference type="Pfam" id="PF03743">
    <property type="entry name" value="TrbI"/>
    <property type="match status" value="1"/>
</dbReference>
<dbReference type="Gene3D" id="2.40.128.260">
    <property type="entry name" value="Type IV secretion system, VirB10/TraB/TrbI"/>
    <property type="match status" value="1"/>
</dbReference>
<reference evidence="8" key="1">
    <citation type="submission" date="2012-09" db="EMBL/GenBank/DDBJ databases">
        <title>Metagenomic Characterization of a Microbial Community in Wastewater Detects High Levels of Antibiotic Resistance.</title>
        <authorList>
            <person name="Abrams M."/>
            <person name="Caldwell A."/>
            <person name="Vandaei E."/>
            <person name="Lee W."/>
            <person name="Perrott J."/>
            <person name="Khan S.Y."/>
            <person name="Ta J."/>
            <person name="Romero D."/>
            <person name="Nguyen V."/>
            <person name="Pourmand N."/>
            <person name="Ouverney C.C."/>
        </authorList>
    </citation>
    <scope>NUCLEOTIDE SEQUENCE</scope>
</reference>
<keyword evidence="5 7" id="KW-0472">Membrane</keyword>
<keyword evidence="4 7" id="KW-1133">Transmembrane helix</keyword>
<dbReference type="CDD" id="cd16429">
    <property type="entry name" value="VirB10"/>
    <property type="match status" value="1"/>
</dbReference>
<dbReference type="AlphaFoldDB" id="L7VVA2"/>
<dbReference type="InterPro" id="IPR005498">
    <property type="entry name" value="T4SS_VirB10/TraB/TrbI"/>
</dbReference>
<proteinExistence type="inferred from homology"/>
<dbReference type="EMBL" id="JX649866">
    <property type="protein sequence ID" value="AGC71246.1"/>
    <property type="molecule type" value="Genomic_DNA"/>
</dbReference>
<organism evidence="8">
    <name type="scientific">uncultured bacterium A1Q1_fos_75</name>
    <dbReference type="NCBI Taxonomy" id="1256589"/>
    <lineage>
        <taxon>Bacteria</taxon>
        <taxon>environmental samples</taxon>
    </lineage>
</organism>
<accession>L7VVA2</accession>
<feature type="compositionally biased region" description="Pro residues" evidence="6">
    <location>
        <begin position="10"/>
        <end position="23"/>
    </location>
</feature>
<evidence type="ECO:0000256" key="1">
    <source>
        <dbReference type="ARBA" id="ARBA00004167"/>
    </source>
</evidence>
<evidence type="ECO:0000256" key="4">
    <source>
        <dbReference type="ARBA" id="ARBA00022989"/>
    </source>
</evidence>
<evidence type="ECO:0000256" key="2">
    <source>
        <dbReference type="ARBA" id="ARBA00010265"/>
    </source>
</evidence>
<dbReference type="GO" id="GO:0016020">
    <property type="term" value="C:membrane"/>
    <property type="evidence" value="ECO:0007669"/>
    <property type="project" value="UniProtKB-SubCell"/>
</dbReference>
<comment type="similarity">
    <text evidence="2">Belongs to the TrbI/VirB10 family.</text>
</comment>
<sequence>MSDSTNHPAPETPTVPPTPPPEPLELRTRPRRVTRINRRVLIAVAGIGLALLAGLILVALDPPNWRKTAVGPELITVERKATPDGLARLPLSYDGVSAEKPASNASKSGLAPGVPVLKEPDPVNELERAEKVRLARLAAQARESAPMFRLQQKSPPTEPQRSSTSASGLPSTRTDVDQAVTTAATAAARLRAQIDGTTPGTDATDQTRKLAFLKAGPDKEIYNPHGLQKPVSPYQLMAGTIIAASLVTGLNADLPGFVIAQVTEHVYDSVSGRFLLIPQGSRLVGRYDSVVAHGQQRALMVWQRIIRPDGSSLQIDNLPATDTAGYAGLQDGLDLHTWQLLKGIGLATVLGVGSSLAFGSGSGDSDIIRALRESTGQTTNRAGQRLIERELNVQPTLTVRPGWPLRVIVHKDLILSPYRD</sequence>
<feature type="region of interest" description="Disordered" evidence="6">
    <location>
        <begin position="98"/>
        <end position="121"/>
    </location>
</feature>
<keyword evidence="3 7" id="KW-0812">Transmembrane</keyword>
<evidence type="ECO:0000256" key="5">
    <source>
        <dbReference type="ARBA" id="ARBA00023136"/>
    </source>
</evidence>
<feature type="region of interest" description="Disordered" evidence="6">
    <location>
        <begin position="143"/>
        <end position="174"/>
    </location>
</feature>
<evidence type="ECO:0000256" key="3">
    <source>
        <dbReference type="ARBA" id="ARBA00022692"/>
    </source>
</evidence>
<evidence type="ECO:0000256" key="7">
    <source>
        <dbReference type="SAM" id="Phobius"/>
    </source>
</evidence>